<dbReference type="KEGG" id="scn:Solca_2950"/>
<evidence type="ECO:0000313" key="2">
    <source>
        <dbReference type="EMBL" id="AFD07969.1"/>
    </source>
</evidence>
<evidence type="ECO:0000256" key="1">
    <source>
        <dbReference type="SAM" id="SignalP"/>
    </source>
</evidence>
<keyword evidence="3" id="KW-1185">Reference proteome</keyword>
<sequence length="239" mass="26038">MKYLSLLALLFILSSCGGSDPNSVSPVGTLTAYVDLYDEFGNKQSSSDGAKVTLNNISPKKSGITDKNGRCELLNTNPGKYDIVFSKSGYGDFWMFQVNHNQRHTSLDAIDLVQTSGTVASNIKVSFNAATTQYEVEGTITPVTADNRWIRLFIGESNNVSSSNYKYSPQSVYTVNNGAFKILMNKEEITSLGIAQGTKFYAIIYGSPFKYSSYFDPGKKLNLYPSLSAASNVAEGVVN</sequence>
<protein>
    <recommendedName>
        <fullName evidence="4">Carboxypeptidase regulatory-like domain-containing protein</fullName>
    </recommendedName>
</protein>
<dbReference type="STRING" id="929556.Solca_2950"/>
<feature type="chain" id="PRO_5003612966" description="Carboxypeptidase regulatory-like domain-containing protein" evidence="1">
    <location>
        <begin position="20"/>
        <end position="239"/>
    </location>
</feature>
<organism evidence="2 3">
    <name type="scientific">Solitalea canadensis (strain ATCC 29591 / DSM 3403 / JCM 21819 / LMG 8368 / NBRC 15130 / NCIMB 12057 / USAM 9D)</name>
    <name type="common">Flexibacter canadensis</name>
    <dbReference type="NCBI Taxonomy" id="929556"/>
    <lineage>
        <taxon>Bacteria</taxon>
        <taxon>Pseudomonadati</taxon>
        <taxon>Bacteroidota</taxon>
        <taxon>Sphingobacteriia</taxon>
        <taxon>Sphingobacteriales</taxon>
        <taxon>Sphingobacteriaceae</taxon>
        <taxon>Solitalea</taxon>
    </lineage>
</organism>
<proteinExistence type="predicted"/>
<dbReference type="AlphaFoldDB" id="H8KNH1"/>
<feature type="signal peptide" evidence="1">
    <location>
        <begin position="1"/>
        <end position="19"/>
    </location>
</feature>
<dbReference type="InterPro" id="IPR008969">
    <property type="entry name" value="CarboxyPept-like_regulatory"/>
</dbReference>
<dbReference type="RefSeq" id="WP_014681196.1">
    <property type="nucleotide sequence ID" value="NC_017770.1"/>
</dbReference>
<gene>
    <name evidence="2" type="ordered locus">Solca_2950</name>
</gene>
<dbReference type="PROSITE" id="PS51257">
    <property type="entry name" value="PROKAR_LIPOPROTEIN"/>
    <property type="match status" value="1"/>
</dbReference>
<evidence type="ECO:0000313" key="3">
    <source>
        <dbReference type="Proteomes" id="UP000007590"/>
    </source>
</evidence>
<reference evidence="2" key="1">
    <citation type="submission" date="2012-02" db="EMBL/GenBank/DDBJ databases">
        <title>The complete genome of Solitalea canadensis DSM 3403.</title>
        <authorList>
            <consortium name="US DOE Joint Genome Institute (JGI-PGF)"/>
            <person name="Lucas S."/>
            <person name="Copeland A."/>
            <person name="Lapidus A."/>
            <person name="Glavina del Rio T."/>
            <person name="Dalin E."/>
            <person name="Tice H."/>
            <person name="Bruce D."/>
            <person name="Goodwin L."/>
            <person name="Pitluck S."/>
            <person name="Peters L."/>
            <person name="Ovchinnikova G."/>
            <person name="Lu M."/>
            <person name="Kyrpides N."/>
            <person name="Mavromatis K."/>
            <person name="Ivanova N."/>
            <person name="Brettin T."/>
            <person name="Detter J.C."/>
            <person name="Han C."/>
            <person name="Larimer F."/>
            <person name="Land M."/>
            <person name="Hauser L."/>
            <person name="Markowitz V."/>
            <person name="Cheng J.-F."/>
            <person name="Hugenholtz P."/>
            <person name="Woyke T."/>
            <person name="Wu D."/>
            <person name="Spring S."/>
            <person name="Schroeder M."/>
            <person name="Kopitz M."/>
            <person name="Brambilla E."/>
            <person name="Klenk H.-P."/>
            <person name="Eisen J.A."/>
        </authorList>
    </citation>
    <scope>NUCLEOTIDE SEQUENCE</scope>
    <source>
        <strain evidence="2">DSM 3403</strain>
    </source>
</reference>
<evidence type="ECO:0008006" key="4">
    <source>
        <dbReference type="Google" id="ProtNLM"/>
    </source>
</evidence>
<accession>H8KNH1</accession>
<dbReference type="EMBL" id="CP003349">
    <property type="protein sequence ID" value="AFD07969.1"/>
    <property type="molecule type" value="Genomic_DNA"/>
</dbReference>
<dbReference type="HOGENOM" id="CLU_1160477_0_0_10"/>
<name>H8KNH1_SOLCM</name>
<keyword evidence="1" id="KW-0732">Signal</keyword>
<dbReference type="SUPFAM" id="SSF49464">
    <property type="entry name" value="Carboxypeptidase regulatory domain-like"/>
    <property type="match status" value="1"/>
</dbReference>
<dbReference type="eggNOG" id="ENOG5033JH3">
    <property type="taxonomic scope" value="Bacteria"/>
</dbReference>
<dbReference type="Proteomes" id="UP000007590">
    <property type="component" value="Chromosome"/>
</dbReference>
<dbReference type="Gene3D" id="2.60.40.1120">
    <property type="entry name" value="Carboxypeptidase-like, regulatory domain"/>
    <property type="match status" value="1"/>
</dbReference>
<dbReference type="OrthoDB" id="644679at2"/>